<dbReference type="GO" id="GO:0005886">
    <property type="term" value="C:plasma membrane"/>
    <property type="evidence" value="ECO:0007669"/>
    <property type="project" value="UniProtKB-SubCell"/>
</dbReference>
<dbReference type="GO" id="GO:0015677">
    <property type="term" value="P:copper ion import"/>
    <property type="evidence" value="ECO:0007669"/>
    <property type="project" value="TreeGrafter"/>
</dbReference>
<keyword evidence="7" id="KW-0249">Electron transport</keyword>
<evidence type="ECO:0000256" key="13">
    <source>
        <dbReference type="SAM" id="Phobius"/>
    </source>
</evidence>
<dbReference type="SFLD" id="SFLDG01168">
    <property type="entry name" value="Ferric_reductase_subgroup_(FRE"/>
    <property type="match status" value="1"/>
</dbReference>
<dbReference type="GO" id="GO:0052851">
    <property type="term" value="F:ferric-chelate reductase (NADPH) activity"/>
    <property type="evidence" value="ECO:0007669"/>
    <property type="project" value="UniProtKB-EC"/>
</dbReference>
<dbReference type="SFLD" id="SFLDS00052">
    <property type="entry name" value="Ferric_Reductase_Domain"/>
    <property type="match status" value="1"/>
</dbReference>
<evidence type="ECO:0000256" key="6">
    <source>
        <dbReference type="ARBA" id="ARBA00022692"/>
    </source>
</evidence>
<name>A0A6G1HDJ1_9PEZI</name>
<dbReference type="InterPro" id="IPR051410">
    <property type="entry name" value="Ferric/Cupric_Reductase"/>
</dbReference>
<dbReference type="OrthoDB" id="17725at2759"/>
<organism evidence="15 16">
    <name type="scientific">Aulographum hederae CBS 113979</name>
    <dbReference type="NCBI Taxonomy" id="1176131"/>
    <lineage>
        <taxon>Eukaryota</taxon>
        <taxon>Fungi</taxon>
        <taxon>Dikarya</taxon>
        <taxon>Ascomycota</taxon>
        <taxon>Pezizomycotina</taxon>
        <taxon>Dothideomycetes</taxon>
        <taxon>Pleosporomycetidae</taxon>
        <taxon>Aulographales</taxon>
        <taxon>Aulographaceae</taxon>
    </lineage>
</organism>
<protein>
    <recommendedName>
        <fullName evidence="3">ferric-chelate reductase (NADPH)</fullName>
        <ecNumber evidence="3">1.16.1.9</ecNumber>
    </recommendedName>
</protein>
<evidence type="ECO:0000256" key="12">
    <source>
        <dbReference type="ARBA" id="ARBA00048483"/>
    </source>
</evidence>
<keyword evidence="10" id="KW-0406">Ion transport</keyword>
<keyword evidence="4" id="KW-0813">Transport</keyword>
<evidence type="ECO:0000313" key="15">
    <source>
        <dbReference type="EMBL" id="KAF1991112.1"/>
    </source>
</evidence>
<dbReference type="Proteomes" id="UP000800041">
    <property type="component" value="Unassembled WGS sequence"/>
</dbReference>
<evidence type="ECO:0000256" key="8">
    <source>
        <dbReference type="ARBA" id="ARBA00022989"/>
    </source>
</evidence>
<feature type="transmembrane region" description="Helical" evidence="13">
    <location>
        <begin position="104"/>
        <end position="129"/>
    </location>
</feature>
<accession>A0A6G1HDJ1</accession>
<dbReference type="SUPFAM" id="SSF63380">
    <property type="entry name" value="Riboflavin synthase domain-like"/>
    <property type="match status" value="1"/>
</dbReference>
<dbReference type="Pfam" id="PF08022">
    <property type="entry name" value="FAD_binding_8"/>
    <property type="match status" value="1"/>
</dbReference>
<dbReference type="GO" id="GO:0006826">
    <property type="term" value="P:iron ion transport"/>
    <property type="evidence" value="ECO:0007669"/>
    <property type="project" value="UniProtKB-ARBA"/>
</dbReference>
<dbReference type="Gene3D" id="3.40.50.80">
    <property type="entry name" value="Nucleotide-binding domain of ferredoxin-NADP reductase (FNR) module"/>
    <property type="match status" value="1"/>
</dbReference>
<dbReference type="GO" id="GO:0006879">
    <property type="term" value="P:intracellular iron ion homeostasis"/>
    <property type="evidence" value="ECO:0007669"/>
    <property type="project" value="TreeGrafter"/>
</dbReference>
<dbReference type="EMBL" id="ML977140">
    <property type="protein sequence ID" value="KAF1991112.1"/>
    <property type="molecule type" value="Genomic_DNA"/>
</dbReference>
<feature type="transmembrane region" description="Helical" evidence="13">
    <location>
        <begin position="251"/>
        <end position="269"/>
    </location>
</feature>
<evidence type="ECO:0000256" key="7">
    <source>
        <dbReference type="ARBA" id="ARBA00022982"/>
    </source>
</evidence>
<evidence type="ECO:0000256" key="5">
    <source>
        <dbReference type="ARBA" id="ARBA00022475"/>
    </source>
</evidence>
<keyword evidence="6 13" id="KW-0812">Transmembrane</keyword>
<proteinExistence type="inferred from homology"/>
<evidence type="ECO:0000256" key="3">
    <source>
        <dbReference type="ARBA" id="ARBA00012668"/>
    </source>
</evidence>
<dbReference type="InterPro" id="IPR013121">
    <property type="entry name" value="Fe_red_NAD-bd_6"/>
</dbReference>
<dbReference type="PANTHER" id="PTHR32361:SF23">
    <property type="entry name" value="FERRIC-CHELATE REDUCTASE"/>
    <property type="match status" value="1"/>
</dbReference>
<dbReference type="InterPro" id="IPR039261">
    <property type="entry name" value="FNR_nucleotide-bd"/>
</dbReference>
<feature type="transmembrane region" description="Helical" evidence="13">
    <location>
        <begin position="51"/>
        <end position="72"/>
    </location>
</feature>
<sequence length="606" mass="67675">MNHGHAAVTEPWLTQPVLLHSSRRASYDLTPEQIAYVKGHWRFWYEADHVYALNTVYFCTATIGLFMIANALSKLRISSKPWTTTVAVFRYASYKSYRIRTLRWWSPVLGAMLLGLVGTIFFFAITLGPRPLYWQNSKFGGSQPVATRSGWMAVAMLPFVLALAVKASLITALTGVSHEQLQTFHRWLSYAMFVLALIHTFPFIVKNIEAGTMEMKWSTSVYYRTGVAALVPQAWLTFMSNGPLRNRYYEVFKFMHYVSAVLFVVFFFFHCNFRLSSWDYFIATGAIYVSSIIYSQARTYFVYGLSYKAKLELLPSGVLKVVIPTHPPNAAKATSSLAFAWTPGQHVFVRFLTLGVHAFSSHPFSICSLLPAKEDDHAPEIVCYITPTGGFTSRLTALVRKQPSTSMGVLLDGPYGGLTIKSLAVFDRAVIVAGGSGAGFTLPLIEDILRRQSSSYAELPKEEPQKHLTEIQVVIAARNRETIEWYTEEVELLKRRYCKSSAAKLLRVSMHLTGPPEEQSPTGSIDKEKEAAELFSNPAGFSRGRPDLARAVQTTTAERDLTVGIAVCGPASMLYDVRNAAAEAQVNVVRGIGAKEVYLHSEHFGW</sequence>
<comment type="catalytic activity">
    <reaction evidence="12">
        <text>2 a Fe(II)-siderophore + NADP(+) + H(+) = 2 a Fe(III)-siderophore + NADPH</text>
        <dbReference type="Rhea" id="RHEA:28795"/>
        <dbReference type="Rhea" id="RHEA-COMP:11342"/>
        <dbReference type="Rhea" id="RHEA-COMP:11344"/>
        <dbReference type="ChEBI" id="CHEBI:15378"/>
        <dbReference type="ChEBI" id="CHEBI:29033"/>
        <dbReference type="ChEBI" id="CHEBI:29034"/>
        <dbReference type="ChEBI" id="CHEBI:57783"/>
        <dbReference type="ChEBI" id="CHEBI:58349"/>
        <dbReference type="EC" id="1.16.1.9"/>
    </reaction>
</comment>
<dbReference type="PROSITE" id="PS51384">
    <property type="entry name" value="FAD_FR"/>
    <property type="match status" value="1"/>
</dbReference>
<evidence type="ECO:0000256" key="10">
    <source>
        <dbReference type="ARBA" id="ARBA00023065"/>
    </source>
</evidence>
<evidence type="ECO:0000256" key="4">
    <source>
        <dbReference type="ARBA" id="ARBA00022448"/>
    </source>
</evidence>
<dbReference type="CDD" id="cd06186">
    <property type="entry name" value="NOX_Duox_like_FAD_NADP"/>
    <property type="match status" value="1"/>
</dbReference>
<evidence type="ECO:0000313" key="16">
    <source>
        <dbReference type="Proteomes" id="UP000800041"/>
    </source>
</evidence>
<dbReference type="PANTHER" id="PTHR32361">
    <property type="entry name" value="FERRIC/CUPRIC REDUCTASE TRANSMEMBRANE COMPONENT"/>
    <property type="match status" value="1"/>
</dbReference>
<feature type="transmembrane region" description="Helical" evidence="13">
    <location>
        <begin position="149"/>
        <end position="175"/>
    </location>
</feature>
<feature type="transmembrane region" description="Helical" evidence="13">
    <location>
        <begin position="281"/>
        <end position="303"/>
    </location>
</feature>
<keyword evidence="11 13" id="KW-0472">Membrane</keyword>
<reference evidence="15" key="1">
    <citation type="journal article" date="2020" name="Stud. Mycol.">
        <title>101 Dothideomycetes genomes: a test case for predicting lifestyles and emergence of pathogens.</title>
        <authorList>
            <person name="Haridas S."/>
            <person name="Albert R."/>
            <person name="Binder M."/>
            <person name="Bloem J."/>
            <person name="Labutti K."/>
            <person name="Salamov A."/>
            <person name="Andreopoulos B."/>
            <person name="Baker S."/>
            <person name="Barry K."/>
            <person name="Bills G."/>
            <person name="Bluhm B."/>
            <person name="Cannon C."/>
            <person name="Castanera R."/>
            <person name="Culley D."/>
            <person name="Daum C."/>
            <person name="Ezra D."/>
            <person name="Gonzalez J."/>
            <person name="Henrissat B."/>
            <person name="Kuo A."/>
            <person name="Liang C."/>
            <person name="Lipzen A."/>
            <person name="Lutzoni F."/>
            <person name="Magnuson J."/>
            <person name="Mondo S."/>
            <person name="Nolan M."/>
            <person name="Ohm R."/>
            <person name="Pangilinan J."/>
            <person name="Park H.-J."/>
            <person name="Ramirez L."/>
            <person name="Alfaro M."/>
            <person name="Sun H."/>
            <person name="Tritt A."/>
            <person name="Yoshinaga Y."/>
            <person name="Zwiers L.-H."/>
            <person name="Turgeon B."/>
            <person name="Goodwin S."/>
            <person name="Spatafora J."/>
            <person name="Crous P."/>
            <person name="Grigoriev I."/>
        </authorList>
    </citation>
    <scope>NUCLEOTIDE SEQUENCE</scope>
    <source>
        <strain evidence="15">CBS 113979</strain>
    </source>
</reference>
<dbReference type="InterPro" id="IPR013130">
    <property type="entry name" value="Fe3_Rdtase_TM_dom"/>
</dbReference>
<evidence type="ECO:0000259" key="14">
    <source>
        <dbReference type="PROSITE" id="PS51384"/>
    </source>
</evidence>
<keyword evidence="16" id="KW-1185">Reference proteome</keyword>
<dbReference type="InterPro" id="IPR017927">
    <property type="entry name" value="FAD-bd_FR_type"/>
</dbReference>
<keyword evidence="5" id="KW-1003">Cell membrane</keyword>
<comment type="subcellular location">
    <subcellularLocation>
        <location evidence="1">Cell membrane</location>
        <topology evidence="1">Multi-pass membrane protein</topology>
    </subcellularLocation>
</comment>
<dbReference type="InterPro" id="IPR013112">
    <property type="entry name" value="FAD-bd_8"/>
</dbReference>
<evidence type="ECO:0000256" key="11">
    <source>
        <dbReference type="ARBA" id="ARBA00023136"/>
    </source>
</evidence>
<feature type="domain" description="FAD-binding FR-type" evidence="14">
    <location>
        <begin position="311"/>
        <end position="421"/>
    </location>
</feature>
<keyword evidence="8 13" id="KW-1133">Transmembrane helix</keyword>
<dbReference type="AlphaFoldDB" id="A0A6G1HDJ1"/>
<gene>
    <name evidence="15" type="ORF">K402DRAFT_171576</name>
</gene>
<dbReference type="InterPro" id="IPR017938">
    <property type="entry name" value="Riboflavin_synthase-like_b-brl"/>
</dbReference>
<feature type="transmembrane region" description="Helical" evidence="13">
    <location>
        <begin position="187"/>
        <end position="205"/>
    </location>
</feature>
<dbReference type="SUPFAM" id="SSF52343">
    <property type="entry name" value="Ferredoxin reductase-like, C-terminal NADP-linked domain"/>
    <property type="match status" value="1"/>
</dbReference>
<dbReference type="EC" id="1.16.1.9" evidence="3"/>
<evidence type="ECO:0000256" key="2">
    <source>
        <dbReference type="ARBA" id="ARBA00006278"/>
    </source>
</evidence>
<evidence type="ECO:0000256" key="9">
    <source>
        <dbReference type="ARBA" id="ARBA00023002"/>
    </source>
</evidence>
<keyword evidence="9" id="KW-0560">Oxidoreductase</keyword>
<comment type="similarity">
    <text evidence="2">Belongs to the ferric reductase (FRE) family.</text>
</comment>
<evidence type="ECO:0000256" key="1">
    <source>
        <dbReference type="ARBA" id="ARBA00004651"/>
    </source>
</evidence>
<dbReference type="Pfam" id="PF01794">
    <property type="entry name" value="Ferric_reduct"/>
    <property type="match status" value="1"/>
</dbReference>
<dbReference type="Pfam" id="PF08030">
    <property type="entry name" value="NAD_binding_6"/>
    <property type="match status" value="1"/>
</dbReference>